<name>A0A645D981_9ZZZZ</name>
<dbReference type="EMBL" id="VSSQ01034125">
    <property type="protein sequence ID" value="MPM85966.1"/>
    <property type="molecule type" value="Genomic_DNA"/>
</dbReference>
<sequence length="72" mass="8360">MARHAQFHHEVVDYLLRAALVKQPARDITFKIDIEEGRDAADGHRRAVLLLDRAEIGEIEPLHRLARVRRRA</sequence>
<organism evidence="1">
    <name type="scientific">bioreactor metagenome</name>
    <dbReference type="NCBI Taxonomy" id="1076179"/>
    <lineage>
        <taxon>unclassified sequences</taxon>
        <taxon>metagenomes</taxon>
        <taxon>ecological metagenomes</taxon>
    </lineage>
</organism>
<dbReference type="AlphaFoldDB" id="A0A645D981"/>
<protein>
    <submittedName>
        <fullName evidence="1">Uncharacterized protein</fullName>
    </submittedName>
</protein>
<evidence type="ECO:0000313" key="1">
    <source>
        <dbReference type="EMBL" id="MPM85966.1"/>
    </source>
</evidence>
<reference evidence="1" key="1">
    <citation type="submission" date="2019-08" db="EMBL/GenBank/DDBJ databases">
        <authorList>
            <person name="Kucharzyk K."/>
            <person name="Murdoch R.W."/>
            <person name="Higgins S."/>
            <person name="Loffler F."/>
        </authorList>
    </citation>
    <scope>NUCLEOTIDE SEQUENCE</scope>
</reference>
<accession>A0A645D981</accession>
<comment type="caution">
    <text evidence="1">The sequence shown here is derived from an EMBL/GenBank/DDBJ whole genome shotgun (WGS) entry which is preliminary data.</text>
</comment>
<proteinExistence type="predicted"/>
<gene>
    <name evidence="1" type="ORF">SDC9_133049</name>
</gene>